<dbReference type="RefSeq" id="WP_245750578.1">
    <property type="nucleotide sequence ID" value="NZ_FOMI01000005.1"/>
</dbReference>
<dbReference type="SUPFAM" id="SSF82771">
    <property type="entry name" value="GIY-YIG endonuclease"/>
    <property type="match status" value="1"/>
</dbReference>
<feature type="domain" description="GIY-YIG" evidence="1">
    <location>
        <begin position="1"/>
        <end position="72"/>
    </location>
</feature>
<organism evidence="2 3">
    <name type="scientific">Algibacter pectinivorans</name>
    <dbReference type="NCBI Taxonomy" id="870482"/>
    <lineage>
        <taxon>Bacteria</taxon>
        <taxon>Pseudomonadati</taxon>
        <taxon>Bacteroidota</taxon>
        <taxon>Flavobacteriia</taxon>
        <taxon>Flavobacteriales</taxon>
        <taxon>Flavobacteriaceae</taxon>
        <taxon>Algibacter</taxon>
    </lineage>
</organism>
<dbReference type="STRING" id="870482.SAMN04487987_10548"/>
<keyword evidence="2" id="KW-0540">Nuclease</keyword>
<dbReference type="AlphaFoldDB" id="A0A1I1Q656"/>
<reference evidence="3" key="1">
    <citation type="submission" date="2016-10" db="EMBL/GenBank/DDBJ databases">
        <authorList>
            <person name="Varghese N."/>
            <person name="Submissions S."/>
        </authorList>
    </citation>
    <scope>NUCLEOTIDE SEQUENCE [LARGE SCALE GENOMIC DNA]</scope>
    <source>
        <strain evidence="3">DSM 25730</strain>
    </source>
</reference>
<evidence type="ECO:0000259" key="1">
    <source>
        <dbReference type="PROSITE" id="PS50164"/>
    </source>
</evidence>
<proteinExistence type="predicted"/>
<keyword evidence="3" id="KW-1185">Reference proteome</keyword>
<sequence>MIYYVYVIRSEKDNQQYIGLTEDLEKEVTLHNMGEYAETRTSRPWVLVQTKVFTSLVDAKGYSEFLKKNESI</sequence>
<dbReference type="InterPro" id="IPR035901">
    <property type="entry name" value="GIY-YIG_endonuc_sf"/>
</dbReference>
<dbReference type="Pfam" id="PF01541">
    <property type="entry name" value="GIY-YIG"/>
    <property type="match status" value="1"/>
</dbReference>
<dbReference type="InterPro" id="IPR000305">
    <property type="entry name" value="GIY-YIG_endonuc"/>
</dbReference>
<name>A0A1I1Q656_9FLAO</name>
<protein>
    <submittedName>
        <fullName evidence="2">Putative endonuclease</fullName>
    </submittedName>
</protein>
<gene>
    <name evidence="2" type="ORF">SAMN04487987_10548</name>
</gene>
<evidence type="ECO:0000313" key="3">
    <source>
        <dbReference type="Proteomes" id="UP000199439"/>
    </source>
</evidence>
<dbReference type="EMBL" id="FOMI01000005">
    <property type="protein sequence ID" value="SFD15338.1"/>
    <property type="molecule type" value="Genomic_DNA"/>
</dbReference>
<accession>A0A1I1Q656</accession>
<evidence type="ECO:0000313" key="2">
    <source>
        <dbReference type="EMBL" id="SFD15338.1"/>
    </source>
</evidence>
<dbReference type="PROSITE" id="PS50164">
    <property type="entry name" value="GIY_YIG"/>
    <property type="match status" value="1"/>
</dbReference>
<dbReference type="Proteomes" id="UP000199439">
    <property type="component" value="Unassembled WGS sequence"/>
</dbReference>
<dbReference type="Gene3D" id="3.40.1440.10">
    <property type="entry name" value="GIY-YIG endonuclease"/>
    <property type="match status" value="1"/>
</dbReference>
<keyword evidence="2" id="KW-0378">Hydrolase</keyword>
<dbReference type="GO" id="GO:0004519">
    <property type="term" value="F:endonuclease activity"/>
    <property type="evidence" value="ECO:0007669"/>
    <property type="project" value="UniProtKB-KW"/>
</dbReference>
<keyword evidence="2" id="KW-0255">Endonuclease</keyword>